<evidence type="ECO:0000256" key="2">
    <source>
        <dbReference type="ARBA" id="ARBA00008048"/>
    </source>
</evidence>
<name>A0A0R3SJ66_HYMDI</name>
<proteinExistence type="inferred from homology"/>
<evidence type="ECO:0000256" key="1">
    <source>
        <dbReference type="ARBA" id="ARBA00004123"/>
    </source>
</evidence>
<evidence type="ECO:0000256" key="3">
    <source>
        <dbReference type="ARBA" id="ARBA00023015"/>
    </source>
</evidence>
<organism evidence="6">
    <name type="scientific">Hymenolepis diminuta</name>
    <name type="common">Rat tapeworm</name>
    <dbReference type="NCBI Taxonomy" id="6216"/>
    <lineage>
        <taxon>Eukaryota</taxon>
        <taxon>Metazoa</taxon>
        <taxon>Spiralia</taxon>
        <taxon>Lophotrochozoa</taxon>
        <taxon>Platyhelminthes</taxon>
        <taxon>Cestoda</taxon>
        <taxon>Eucestoda</taxon>
        <taxon>Cyclophyllidea</taxon>
        <taxon>Hymenolepididae</taxon>
        <taxon>Hymenolepis</taxon>
    </lineage>
</organism>
<keyword evidence="5" id="KW-0539">Nucleus</keyword>
<evidence type="ECO:0000256" key="5">
    <source>
        <dbReference type="ARBA" id="ARBA00023242"/>
    </source>
</evidence>
<protein>
    <submittedName>
        <fullName evidence="6">Mediator of RNA polymerase II transcription subunit 27</fullName>
    </submittedName>
</protein>
<dbReference type="GO" id="GO:0016592">
    <property type="term" value="C:mediator complex"/>
    <property type="evidence" value="ECO:0007669"/>
    <property type="project" value="InterPro"/>
</dbReference>
<evidence type="ECO:0000256" key="4">
    <source>
        <dbReference type="ARBA" id="ARBA00023163"/>
    </source>
</evidence>
<evidence type="ECO:0000313" key="6">
    <source>
        <dbReference type="WBParaSite" id="HDID_0000498101-mRNA-1"/>
    </source>
</evidence>
<comment type="similarity">
    <text evidence="2">Belongs to the Mediator complex subunit 27 family.</text>
</comment>
<dbReference type="GO" id="GO:0003713">
    <property type="term" value="F:transcription coactivator activity"/>
    <property type="evidence" value="ECO:0007669"/>
    <property type="project" value="TreeGrafter"/>
</dbReference>
<keyword evidence="3" id="KW-0805">Transcription regulation</keyword>
<dbReference type="PANTHER" id="PTHR13130">
    <property type="entry name" value="34 KDA TRANSCRIPTIONAL CO-ACTIVATOR-RELATED"/>
    <property type="match status" value="1"/>
</dbReference>
<dbReference type="PANTHER" id="PTHR13130:SF4">
    <property type="entry name" value="MEDIATOR OF RNA POLYMERASE II TRANSCRIPTION SUBUNIT 27"/>
    <property type="match status" value="1"/>
</dbReference>
<sequence>LANIFNKNISESVKNDNENEEGKAVVRGEIEASFQEIRSSLDALEKLASRWKENTDLRALLPFNLAVSAEQMDIRNDNEYGLKRVDWLVGRNEACRWLKRINYRVEAIQLGLANCGRFLRNSSFMPIPSAMDLKHLSGSHMQFSVIDVHSRNPILYIKVGEVMHCLLTFGNLYMENVIVRSLDESHCLPGYISRANRALISTIQTPTRRSHAMMELIQDQEMSRQIWPGLLPSLDQLPDNQLPSAKELDLRTPSRFITFVRITEAARNAMIHFSNAAEPSTQMVALREFCDWLATYLRLYQEPCVNCGRLLGYDASLPVLRTFVPNPTRAAALHEHCRGSNITSQKDFSIH</sequence>
<dbReference type="InterPro" id="IPR021627">
    <property type="entry name" value="Mediator_Med27"/>
</dbReference>
<accession>A0A0R3SJ66</accession>
<dbReference type="GO" id="GO:0006357">
    <property type="term" value="P:regulation of transcription by RNA polymerase II"/>
    <property type="evidence" value="ECO:0007669"/>
    <property type="project" value="TreeGrafter"/>
</dbReference>
<dbReference type="AlphaFoldDB" id="A0A0R3SJ66"/>
<comment type="subcellular location">
    <subcellularLocation>
        <location evidence="1">Nucleus</location>
    </subcellularLocation>
</comment>
<dbReference type="STRING" id="6216.A0A0R3SJ66"/>
<dbReference type="Pfam" id="PF11571">
    <property type="entry name" value="Med27"/>
    <property type="match status" value="1"/>
</dbReference>
<reference evidence="6" key="1">
    <citation type="submission" date="2017-02" db="UniProtKB">
        <authorList>
            <consortium name="WormBaseParasite"/>
        </authorList>
    </citation>
    <scope>IDENTIFICATION</scope>
</reference>
<keyword evidence="4" id="KW-0804">Transcription</keyword>
<dbReference type="WBParaSite" id="HDID_0000498101-mRNA-1">
    <property type="protein sequence ID" value="HDID_0000498101-mRNA-1"/>
    <property type="gene ID" value="HDID_0000498101"/>
</dbReference>